<dbReference type="GeneID" id="75185156"/>
<name>A0A6C1BX15_9ACTN</name>
<dbReference type="Proteomes" id="UP000298111">
    <property type="component" value="Unassembled WGS sequence"/>
</dbReference>
<dbReference type="EMBL" id="RCIY01000106">
    <property type="protein sequence ID" value="TGG76360.1"/>
    <property type="molecule type" value="Genomic_DNA"/>
</dbReference>
<comment type="caution">
    <text evidence="1">The sequence shown here is derived from an EMBL/GenBank/DDBJ whole genome shotgun (WGS) entry which is preliminary data.</text>
</comment>
<reference evidence="1 2" key="1">
    <citation type="submission" date="2018-10" db="EMBL/GenBank/DDBJ databases">
        <title>Isolation of pseudouridimycin from Streptomyces albus DSM 40763.</title>
        <authorList>
            <person name="Rosenqvist P."/>
            <person name="Metsae-Ketelae M."/>
            <person name="Virta P."/>
        </authorList>
    </citation>
    <scope>NUCLEOTIDE SEQUENCE [LARGE SCALE GENOMIC DNA]</scope>
    <source>
        <strain evidence="1 2">DSM 40763</strain>
    </source>
</reference>
<organism evidence="1 2">
    <name type="scientific">Streptomyces albus</name>
    <dbReference type="NCBI Taxonomy" id="1888"/>
    <lineage>
        <taxon>Bacteria</taxon>
        <taxon>Bacillati</taxon>
        <taxon>Actinomycetota</taxon>
        <taxon>Actinomycetes</taxon>
        <taxon>Kitasatosporales</taxon>
        <taxon>Streptomycetaceae</taxon>
        <taxon>Streptomyces</taxon>
    </lineage>
</organism>
<protein>
    <submittedName>
        <fullName evidence="1">DinB family protein</fullName>
    </submittedName>
</protein>
<sequence length="170" mass="19247">MTASGLPMPGGTGGERELLEQWLDLHRATLAAKCEGLSDEQLRRTSAPPSGLTLLGLVRHLADVERHWFRRMWRDEDSAPLYCTETDRALGFVVTEADTGAEALAVWRREVDRARKAAAERALDEVAVHPRRTDWQTSLRWMYLHMIGEYARHNGHADLLRERIDGATGF</sequence>
<dbReference type="AlphaFoldDB" id="A0A6C1BX15"/>
<dbReference type="Gene3D" id="1.20.120.450">
    <property type="entry name" value="dinb family like domain"/>
    <property type="match status" value="1"/>
</dbReference>
<evidence type="ECO:0000313" key="1">
    <source>
        <dbReference type="EMBL" id="TGG76360.1"/>
    </source>
</evidence>
<dbReference type="InterPro" id="IPR034660">
    <property type="entry name" value="DinB/YfiT-like"/>
</dbReference>
<accession>A0A6C1BX15</accession>
<evidence type="ECO:0000313" key="2">
    <source>
        <dbReference type="Proteomes" id="UP000298111"/>
    </source>
</evidence>
<dbReference type="RefSeq" id="WP_135567720.1">
    <property type="nucleotide sequence ID" value="NZ_CP048875.1"/>
</dbReference>
<dbReference type="SUPFAM" id="SSF109854">
    <property type="entry name" value="DinB/YfiT-like putative metalloenzymes"/>
    <property type="match status" value="1"/>
</dbReference>
<proteinExistence type="predicted"/>
<dbReference type="Pfam" id="PF04978">
    <property type="entry name" value="MST"/>
    <property type="match status" value="1"/>
</dbReference>
<dbReference type="InterPro" id="IPR007061">
    <property type="entry name" value="MST-like"/>
</dbReference>
<gene>
    <name evidence="1" type="ORF">D8771_30710</name>
</gene>